<feature type="compositionally biased region" description="Low complexity" evidence="1">
    <location>
        <begin position="1"/>
        <end position="13"/>
    </location>
</feature>
<feature type="region of interest" description="Disordered" evidence="1">
    <location>
        <begin position="118"/>
        <end position="139"/>
    </location>
</feature>
<feature type="region of interest" description="Disordered" evidence="1">
    <location>
        <begin position="47"/>
        <end position="87"/>
    </location>
</feature>
<gene>
    <name evidence="2" type="ORF">RI048_24175</name>
</gene>
<dbReference type="Proteomes" id="UP001246576">
    <property type="component" value="Unassembled WGS sequence"/>
</dbReference>
<accession>A0ABU2ET39</accession>
<feature type="region of interest" description="Disordered" evidence="1">
    <location>
        <begin position="1"/>
        <end position="26"/>
    </location>
</feature>
<dbReference type="EMBL" id="JAVLSJ010000016">
    <property type="protein sequence ID" value="MDR9851344.1"/>
    <property type="molecule type" value="Genomic_DNA"/>
</dbReference>
<feature type="compositionally biased region" description="Gly residues" evidence="1">
    <location>
        <begin position="124"/>
        <end position="139"/>
    </location>
</feature>
<proteinExistence type="predicted"/>
<feature type="compositionally biased region" description="Basic and acidic residues" evidence="1">
    <location>
        <begin position="47"/>
        <end position="57"/>
    </location>
</feature>
<evidence type="ECO:0000256" key="1">
    <source>
        <dbReference type="SAM" id="MobiDB-lite"/>
    </source>
</evidence>
<comment type="caution">
    <text evidence="2">The sequence shown here is derived from an EMBL/GenBank/DDBJ whole genome shotgun (WGS) entry which is preliminary data.</text>
</comment>
<sequence>MSLSISSGGVSSIPTGAEMDSFSSTLKNASSGDLLKALGKDGMEPWQKDAILKELENRAQQSQKPDSNSGANSAGNGGGNGGDDDEIKKLLKKLTKGTISPGEEQKLAGALGVDTQTLDAAKGGDAGGGDAGGGDIKGG</sequence>
<evidence type="ECO:0000313" key="2">
    <source>
        <dbReference type="EMBL" id="MDR9851344.1"/>
    </source>
</evidence>
<dbReference type="RefSeq" id="WP_245201948.1">
    <property type="nucleotide sequence ID" value="NZ_JAVLSJ010000016.1"/>
</dbReference>
<organism evidence="2 3">
    <name type="scientific">Herbaspirillum huttiense subsp. lycopersici</name>
    <dbReference type="NCBI Taxonomy" id="3074428"/>
    <lineage>
        <taxon>Bacteria</taxon>
        <taxon>Pseudomonadati</taxon>
        <taxon>Pseudomonadota</taxon>
        <taxon>Betaproteobacteria</taxon>
        <taxon>Burkholderiales</taxon>
        <taxon>Oxalobacteraceae</taxon>
        <taxon>Herbaspirillum</taxon>
    </lineage>
</organism>
<evidence type="ECO:0000313" key="3">
    <source>
        <dbReference type="Proteomes" id="UP001246576"/>
    </source>
</evidence>
<protein>
    <submittedName>
        <fullName evidence="2">Uncharacterized protein</fullName>
    </submittedName>
</protein>
<name>A0ABU2ET39_9BURK</name>
<keyword evidence="3" id="KW-1185">Reference proteome</keyword>
<reference evidence="2" key="1">
    <citation type="submission" date="2023-09" db="EMBL/GenBank/DDBJ databases">
        <title>Description of first Herbaspirillum huttiense subsp. nephrolepsisexaltata and Herbaspirillum huttiense subsp. lycopersicon.</title>
        <authorList>
            <person name="Poudel M."/>
            <person name="Sharma A."/>
            <person name="Goss E."/>
            <person name="Tapia J.H."/>
            <person name="Harmon C.M."/>
            <person name="Jones J.B."/>
        </authorList>
    </citation>
    <scope>NUCLEOTIDE SEQUENCE</scope>
    <source>
        <strain evidence="2">SE1</strain>
    </source>
</reference>